<name>A0A1Y2DU25_9PEZI</name>
<proteinExistence type="predicted"/>
<feature type="non-terminal residue" evidence="2">
    <location>
        <position position="539"/>
    </location>
</feature>
<feature type="compositionally biased region" description="Polar residues" evidence="1">
    <location>
        <begin position="206"/>
        <end position="216"/>
    </location>
</feature>
<gene>
    <name evidence="2" type="ORF">BCR38DRAFT_313113</name>
</gene>
<evidence type="ECO:0000313" key="2">
    <source>
        <dbReference type="EMBL" id="ORY62636.1"/>
    </source>
</evidence>
<feature type="compositionally biased region" description="Basic residues" evidence="1">
    <location>
        <begin position="1"/>
        <end position="12"/>
    </location>
</feature>
<dbReference type="PANTHER" id="PTHR22794">
    <property type="entry name" value="THAP DOMAIN PROTEIN 11"/>
    <property type="match status" value="1"/>
</dbReference>
<feature type="compositionally biased region" description="Polar residues" evidence="1">
    <location>
        <begin position="237"/>
        <end position="254"/>
    </location>
</feature>
<reference evidence="2 3" key="1">
    <citation type="submission" date="2016-07" db="EMBL/GenBank/DDBJ databases">
        <title>Pervasive Adenine N6-methylation of Active Genes in Fungi.</title>
        <authorList>
            <consortium name="DOE Joint Genome Institute"/>
            <person name="Mondo S.J."/>
            <person name="Dannebaum R.O."/>
            <person name="Kuo R.C."/>
            <person name="Labutti K."/>
            <person name="Haridas S."/>
            <person name="Kuo A."/>
            <person name="Salamov A."/>
            <person name="Ahrendt S.R."/>
            <person name="Lipzen A."/>
            <person name="Sullivan W."/>
            <person name="Andreopoulos W.B."/>
            <person name="Clum A."/>
            <person name="Lindquist E."/>
            <person name="Daum C."/>
            <person name="Ramamoorthy G.K."/>
            <person name="Gryganskyi A."/>
            <person name="Culley D."/>
            <person name="Magnuson J.K."/>
            <person name="James T.Y."/>
            <person name="O'Malley M.A."/>
            <person name="Stajich J.E."/>
            <person name="Spatafora J.W."/>
            <person name="Visel A."/>
            <person name="Grigoriev I.V."/>
        </authorList>
    </citation>
    <scope>NUCLEOTIDE SEQUENCE [LARGE SCALE GENOMIC DNA]</scope>
    <source>
        <strain evidence="2 3">CBS 129021</strain>
    </source>
</reference>
<sequence>QPLQRPKYHKHVVSSGRLHTRVPSSKALPKNHATSTTKFNQTRRHVSPSPERPERPPMLLAAHRRTTSDVRLSRDNSATNLKKNSSHTSLKRNRSHVEVGKRAKSGTNIKRTSSQKEISKLKGGAKSQVHFDLGNDGQEDDEGEWVDASGSASPYLSRRGSVAGSVPSSGKVPASLEVSPQRHTPPTVPNEECETPERDTAHRKISLTSRLLQRTPSHGAPPQMSIETVRVHPHSPSPDSGLSRASSTLYGTPKTTRAGTGLTGTTLVGSKDELTSRFVDGPSSVANPDAGSFYSRTRATARQNDRDRVRRPRSLADLQQEHRDSATDEPEEENGSALAPRTRRSGYRAPPAETSRTQQKLNLQRASSSMEPTQGSGSVGAVGASPLVGGGVYDTRDPRIGKMLDRTGSEYLVVRRYQNPIARSIARLHQLPNADKRQLIPKQNGHRSNGSTHNKKTSNDSRGYGLNESLVPSQRSRPPTPRRTESVRTNGANSSFEAEEDRIQDRLSGSGFVDGDDNTVAALLRNLWDKNLDLSASQD</sequence>
<dbReference type="GeneID" id="63770883"/>
<feature type="compositionally biased region" description="Polar residues" evidence="1">
    <location>
        <begin position="105"/>
        <end position="116"/>
    </location>
</feature>
<accession>A0A1Y2DU25</accession>
<keyword evidence="3" id="KW-1185">Reference proteome</keyword>
<organism evidence="2 3">
    <name type="scientific">Pseudomassariella vexata</name>
    <dbReference type="NCBI Taxonomy" id="1141098"/>
    <lineage>
        <taxon>Eukaryota</taxon>
        <taxon>Fungi</taxon>
        <taxon>Dikarya</taxon>
        <taxon>Ascomycota</taxon>
        <taxon>Pezizomycotina</taxon>
        <taxon>Sordariomycetes</taxon>
        <taxon>Xylariomycetidae</taxon>
        <taxon>Amphisphaeriales</taxon>
        <taxon>Pseudomassariaceae</taxon>
        <taxon>Pseudomassariella</taxon>
    </lineage>
</organism>
<feature type="compositionally biased region" description="Low complexity" evidence="1">
    <location>
        <begin position="255"/>
        <end position="269"/>
    </location>
</feature>
<comment type="caution">
    <text evidence="2">The sequence shown here is derived from an EMBL/GenBank/DDBJ whole genome shotgun (WGS) entry which is preliminary data.</text>
</comment>
<dbReference type="Proteomes" id="UP000193689">
    <property type="component" value="Unassembled WGS sequence"/>
</dbReference>
<dbReference type="InterPro" id="IPR018857">
    <property type="entry name" value="TORC1_cplx_su_TCO89"/>
</dbReference>
<dbReference type="Pfam" id="PF10452">
    <property type="entry name" value="TCO89"/>
    <property type="match status" value="1"/>
</dbReference>
<feature type="compositionally biased region" description="Polar residues" evidence="1">
    <location>
        <begin position="354"/>
        <end position="374"/>
    </location>
</feature>
<feature type="compositionally biased region" description="Polar residues" evidence="1">
    <location>
        <begin position="75"/>
        <end position="88"/>
    </location>
</feature>
<dbReference type="OrthoDB" id="5430106at2759"/>
<dbReference type="GO" id="GO:0000329">
    <property type="term" value="C:fungal-type vacuole membrane"/>
    <property type="evidence" value="ECO:0007669"/>
    <property type="project" value="TreeGrafter"/>
</dbReference>
<evidence type="ECO:0000313" key="3">
    <source>
        <dbReference type="Proteomes" id="UP000193689"/>
    </source>
</evidence>
<protein>
    <submittedName>
        <fullName evidence="2">Uncharacterized protein</fullName>
    </submittedName>
</protein>
<dbReference type="GO" id="GO:0031929">
    <property type="term" value="P:TOR signaling"/>
    <property type="evidence" value="ECO:0007669"/>
    <property type="project" value="InterPro"/>
</dbReference>
<dbReference type="RefSeq" id="XP_040714472.1">
    <property type="nucleotide sequence ID" value="XM_040854671.1"/>
</dbReference>
<dbReference type="AlphaFoldDB" id="A0A1Y2DU25"/>
<dbReference type="EMBL" id="MCFJ01000009">
    <property type="protein sequence ID" value="ORY62636.1"/>
    <property type="molecule type" value="Genomic_DNA"/>
</dbReference>
<feature type="compositionally biased region" description="Low complexity" evidence="1">
    <location>
        <begin position="375"/>
        <end position="387"/>
    </location>
</feature>
<feature type="region of interest" description="Disordered" evidence="1">
    <location>
        <begin position="1"/>
        <end position="390"/>
    </location>
</feature>
<feature type="non-terminal residue" evidence="2">
    <location>
        <position position="1"/>
    </location>
</feature>
<feature type="region of interest" description="Disordered" evidence="1">
    <location>
        <begin position="428"/>
        <end position="501"/>
    </location>
</feature>
<dbReference type="GO" id="GO:0031931">
    <property type="term" value="C:TORC1 complex"/>
    <property type="evidence" value="ECO:0007669"/>
    <property type="project" value="InterPro"/>
</dbReference>
<dbReference type="STRING" id="1141098.A0A1Y2DU25"/>
<dbReference type="InParanoid" id="A0A1Y2DU25"/>
<evidence type="ECO:0000256" key="1">
    <source>
        <dbReference type="SAM" id="MobiDB-lite"/>
    </source>
</evidence>
<dbReference type="PANTHER" id="PTHR22794:SF2">
    <property type="entry name" value="THAP DOMAIN-CONTAINING PROTEIN 11"/>
    <property type="match status" value="1"/>
</dbReference>